<dbReference type="STRING" id="408657.SAMN04487995_4474"/>
<evidence type="ECO:0000256" key="5">
    <source>
        <dbReference type="ARBA" id="ARBA00023237"/>
    </source>
</evidence>
<dbReference type="Gene3D" id="1.25.40.390">
    <property type="match status" value="1"/>
</dbReference>
<comment type="similarity">
    <text evidence="2">Belongs to the SusD family.</text>
</comment>
<dbReference type="InterPro" id="IPR033985">
    <property type="entry name" value="SusD-like_N"/>
</dbReference>
<evidence type="ECO:0000256" key="1">
    <source>
        <dbReference type="ARBA" id="ARBA00004442"/>
    </source>
</evidence>
<feature type="signal peptide" evidence="6">
    <location>
        <begin position="1"/>
        <end position="24"/>
    </location>
</feature>
<organism evidence="9 10">
    <name type="scientific">Dyadobacter koreensis</name>
    <dbReference type="NCBI Taxonomy" id="408657"/>
    <lineage>
        <taxon>Bacteria</taxon>
        <taxon>Pseudomonadati</taxon>
        <taxon>Bacteroidota</taxon>
        <taxon>Cytophagia</taxon>
        <taxon>Cytophagales</taxon>
        <taxon>Spirosomataceae</taxon>
        <taxon>Dyadobacter</taxon>
    </lineage>
</organism>
<keyword evidence="4" id="KW-0472">Membrane</keyword>
<accession>A0A1H6YHH3</accession>
<keyword evidence="3 6" id="KW-0732">Signal</keyword>
<sequence length="495" mass="56017">MTMKKNFKIWISSALFLTSMFGCHESFLEEKVYDTLTPLNFYKTEADMQAGVISVYNAMHSNDCWGRQVWLAAEYPGESSWPNNSGEAWRSELDQYTWTPSSTGFKTIWAGLFRMVNRANTVMQYADGITYATPANKDQILAETRFLRGLAYLTLVRFFDHVPYVTVENTNDLYPTNANTDDQVWDLIIDDFKYALSVLPPVQTGRNIGRATSGAAQTMLTKAYLTRAGKPWNKAEYWPLAAEEANKIINNAAYGYGLHANYEDVFSIANEHGKEYIFSMELESGINLGKDLPTFTGIRSGNQLKLDGWSSLVAETKFFDSMDPKDKRRNKTFVVSYNDIRGNGTVYEYPKTITLPHFNKLINADDNKATGTGDYATNLPITRYSDVLLMHSEAENESKGPSAEAVKGINMVRQRAGLTPLTAGSMTKESLRDAIIQERSWELCEEGHAYFDLKRQNAIIKRITNFKPTEKSYAFPVPQDELDVNPNLQQHPAYK</sequence>
<feature type="domain" description="RagB/SusD" evidence="7">
    <location>
        <begin position="350"/>
        <end position="456"/>
    </location>
</feature>
<dbReference type="InterPro" id="IPR012944">
    <property type="entry name" value="SusD_RagB_dom"/>
</dbReference>
<evidence type="ECO:0000256" key="6">
    <source>
        <dbReference type="SAM" id="SignalP"/>
    </source>
</evidence>
<dbReference type="Proteomes" id="UP000199532">
    <property type="component" value="Unassembled WGS sequence"/>
</dbReference>
<evidence type="ECO:0000259" key="8">
    <source>
        <dbReference type="Pfam" id="PF14322"/>
    </source>
</evidence>
<dbReference type="OrthoDB" id="9792139at2"/>
<feature type="domain" description="SusD-like N-terminal" evidence="8">
    <location>
        <begin position="27"/>
        <end position="225"/>
    </location>
</feature>
<keyword evidence="10" id="KW-1185">Reference proteome</keyword>
<evidence type="ECO:0000259" key="7">
    <source>
        <dbReference type="Pfam" id="PF07980"/>
    </source>
</evidence>
<comment type="subcellular location">
    <subcellularLocation>
        <location evidence="1">Cell outer membrane</location>
    </subcellularLocation>
</comment>
<gene>
    <name evidence="9" type="ORF">SAMN04487995_4474</name>
</gene>
<name>A0A1H6YHH3_9BACT</name>
<dbReference type="Pfam" id="PF14322">
    <property type="entry name" value="SusD-like_3"/>
    <property type="match status" value="1"/>
</dbReference>
<dbReference type="Pfam" id="PF07980">
    <property type="entry name" value="SusD_RagB"/>
    <property type="match status" value="1"/>
</dbReference>
<evidence type="ECO:0000256" key="4">
    <source>
        <dbReference type="ARBA" id="ARBA00023136"/>
    </source>
</evidence>
<dbReference type="CDD" id="cd08977">
    <property type="entry name" value="SusD"/>
    <property type="match status" value="1"/>
</dbReference>
<keyword evidence="5" id="KW-0998">Cell outer membrane</keyword>
<evidence type="ECO:0000313" key="10">
    <source>
        <dbReference type="Proteomes" id="UP000199532"/>
    </source>
</evidence>
<evidence type="ECO:0000313" key="9">
    <source>
        <dbReference type="EMBL" id="SEJ39856.1"/>
    </source>
</evidence>
<dbReference type="InterPro" id="IPR011990">
    <property type="entry name" value="TPR-like_helical_dom_sf"/>
</dbReference>
<dbReference type="PROSITE" id="PS51257">
    <property type="entry name" value="PROKAR_LIPOPROTEIN"/>
    <property type="match status" value="1"/>
</dbReference>
<protein>
    <submittedName>
        <fullName evidence="9">Starch-binding associating with outer membrane</fullName>
    </submittedName>
</protein>
<evidence type="ECO:0000256" key="2">
    <source>
        <dbReference type="ARBA" id="ARBA00006275"/>
    </source>
</evidence>
<evidence type="ECO:0000256" key="3">
    <source>
        <dbReference type="ARBA" id="ARBA00022729"/>
    </source>
</evidence>
<dbReference type="SUPFAM" id="SSF48452">
    <property type="entry name" value="TPR-like"/>
    <property type="match status" value="1"/>
</dbReference>
<dbReference type="AlphaFoldDB" id="A0A1H6YHH3"/>
<proteinExistence type="inferred from homology"/>
<dbReference type="GO" id="GO:0009279">
    <property type="term" value="C:cell outer membrane"/>
    <property type="evidence" value="ECO:0007669"/>
    <property type="project" value="UniProtKB-SubCell"/>
</dbReference>
<dbReference type="EMBL" id="FNXY01000007">
    <property type="protein sequence ID" value="SEJ39856.1"/>
    <property type="molecule type" value="Genomic_DNA"/>
</dbReference>
<reference evidence="9 10" key="1">
    <citation type="submission" date="2016-10" db="EMBL/GenBank/DDBJ databases">
        <authorList>
            <person name="de Groot N.N."/>
        </authorList>
    </citation>
    <scope>NUCLEOTIDE SEQUENCE [LARGE SCALE GENOMIC DNA]</scope>
    <source>
        <strain evidence="9 10">DSM 19938</strain>
    </source>
</reference>
<feature type="chain" id="PRO_5011651208" evidence="6">
    <location>
        <begin position="25"/>
        <end position="495"/>
    </location>
</feature>